<accession>A0A2U1N2T5</accession>
<dbReference type="EMBL" id="PKPP01003757">
    <property type="protein sequence ID" value="PWA67807.1"/>
    <property type="molecule type" value="Genomic_DNA"/>
</dbReference>
<keyword evidence="6" id="KW-1185">Reference proteome</keyword>
<feature type="signal peptide" evidence="1">
    <location>
        <begin position="1"/>
        <end position="16"/>
    </location>
</feature>
<evidence type="ECO:0000313" key="6">
    <source>
        <dbReference type="Proteomes" id="UP000245207"/>
    </source>
</evidence>
<reference evidence="5 6" key="1">
    <citation type="journal article" date="2018" name="Mol. Plant">
        <title>The genome of Artemisia annua provides insight into the evolution of Asteraceae family and artemisinin biosynthesis.</title>
        <authorList>
            <person name="Shen Q."/>
            <person name="Zhang L."/>
            <person name="Liao Z."/>
            <person name="Wang S."/>
            <person name="Yan T."/>
            <person name="Shi P."/>
            <person name="Liu M."/>
            <person name="Fu X."/>
            <person name="Pan Q."/>
            <person name="Wang Y."/>
            <person name="Lv Z."/>
            <person name="Lu X."/>
            <person name="Zhang F."/>
            <person name="Jiang W."/>
            <person name="Ma Y."/>
            <person name="Chen M."/>
            <person name="Hao X."/>
            <person name="Li L."/>
            <person name="Tang Y."/>
            <person name="Lv G."/>
            <person name="Zhou Y."/>
            <person name="Sun X."/>
            <person name="Brodelius P.E."/>
            <person name="Rose J.K.C."/>
            <person name="Tang K."/>
        </authorList>
    </citation>
    <scope>NUCLEOTIDE SEQUENCE [LARGE SCALE GENOMIC DNA]</scope>
    <source>
        <strain evidence="6">cv. Huhao1</strain>
        <tissue evidence="5">Leaf</tissue>
    </source>
</reference>
<gene>
    <name evidence="3" type="ORF">CTI12_AA314580</name>
    <name evidence="4" type="ORF">CTI12_AA314590</name>
    <name evidence="5" type="ORF">CTI12_AA314600</name>
    <name evidence="2" type="ORF">CTI12_AA583360</name>
</gene>
<organism evidence="5 6">
    <name type="scientific">Artemisia annua</name>
    <name type="common">Sweet wormwood</name>
    <dbReference type="NCBI Taxonomy" id="35608"/>
    <lineage>
        <taxon>Eukaryota</taxon>
        <taxon>Viridiplantae</taxon>
        <taxon>Streptophyta</taxon>
        <taxon>Embryophyta</taxon>
        <taxon>Tracheophyta</taxon>
        <taxon>Spermatophyta</taxon>
        <taxon>Magnoliopsida</taxon>
        <taxon>eudicotyledons</taxon>
        <taxon>Gunneridae</taxon>
        <taxon>Pentapetalae</taxon>
        <taxon>asterids</taxon>
        <taxon>campanulids</taxon>
        <taxon>Asterales</taxon>
        <taxon>Asteraceae</taxon>
        <taxon>Asteroideae</taxon>
        <taxon>Anthemideae</taxon>
        <taxon>Artemisiinae</taxon>
        <taxon>Artemisia</taxon>
    </lineage>
</organism>
<evidence type="ECO:0000313" key="4">
    <source>
        <dbReference type="EMBL" id="PWA67808.1"/>
    </source>
</evidence>
<evidence type="ECO:0000256" key="1">
    <source>
        <dbReference type="SAM" id="SignalP"/>
    </source>
</evidence>
<dbReference type="Proteomes" id="UP000245207">
    <property type="component" value="Unassembled WGS sequence"/>
</dbReference>
<dbReference type="EMBL" id="PKPP01003757">
    <property type="protein sequence ID" value="PWA67809.1"/>
    <property type="molecule type" value="Genomic_DNA"/>
</dbReference>
<comment type="caution">
    <text evidence="5">The sequence shown here is derived from an EMBL/GenBank/DDBJ whole genome shotgun (WGS) entry which is preliminary data.</text>
</comment>
<evidence type="ECO:0000313" key="3">
    <source>
        <dbReference type="EMBL" id="PWA67807.1"/>
    </source>
</evidence>
<evidence type="ECO:0000313" key="2">
    <source>
        <dbReference type="EMBL" id="PWA38042.1"/>
    </source>
</evidence>
<keyword evidence="1" id="KW-0732">Signal</keyword>
<feature type="chain" id="PRO_5036052163" evidence="1">
    <location>
        <begin position="17"/>
        <end position="82"/>
    </location>
</feature>
<evidence type="ECO:0000313" key="5">
    <source>
        <dbReference type="EMBL" id="PWA67809.1"/>
    </source>
</evidence>
<name>A0A2U1N2T5_ARTAN</name>
<proteinExistence type="predicted"/>
<dbReference type="AlphaFoldDB" id="A0A2U1N2T5"/>
<protein>
    <submittedName>
        <fullName evidence="5">Uncharacterized protein</fullName>
    </submittedName>
</protein>
<sequence length="82" mass="7993">MVGGFMVAITCGAALGVNGGGQLKMAILFVICGALNLCDDLGCGLGNIGFGSVGVGDGSGKEFGNDGFEFGYVVGQGGHGFL</sequence>
<dbReference type="EMBL" id="PKPP01003757">
    <property type="protein sequence ID" value="PWA67808.1"/>
    <property type="molecule type" value="Genomic_DNA"/>
</dbReference>
<dbReference type="EMBL" id="PKPP01016065">
    <property type="protein sequence ID" value="PWA38042.1"/>
    <property type="molecule type" value="Genomic_DNA"/>
</dbReference>